<protein>
    <submittedName>
        <fullName evidence="4">Thioredoxin family protein</fullName>
    </submittedName>
</protein>
<evidence type="ECO:0000313" key="4">
    <source>
        <dbReference type="EMBL" id="MEK7953406.1"/>
    </source>
</evidence>
<accession>A0ABU9B0H1</accession>
<dbReference type="InterPro" id="IPR013766">
    <property type="entry name" value="Thioredoxin_domain"/>
</dbReference>
<evidence type="ECO:0000256" key="1">
    <source>
        <dbReference type="ARBA" id="ARBA00022729"/>
    </source>
</evidence>
<organism evidence="4 5">
    <name type="scientific">Luteolibacter soli</name>
    <dbReference type="NCBI Taxonomy" id="3135280"/>
    <lineage>
        <taxon>Bacteria</taxon>
        <taxon>Pseudomonadati</taxon>
        <taxon>Verrucomicrobiota</taxon>
        <taxon>Verrucomicrobiia</taxon>
        <taxon>Verrucomicrobiales</taxon>
        <taxon>Verrucomicrobiaceae</taxon>
        <taxon>Luteolibacter</taxon>
    </lineage>
</organism>
<evidence type="ECO:0000313" key="5">
    <source>
        <dbReference type="Proteomes" id="UP001371305"/>
    </source>
</evidence>
<dbReference type="RefSeq" id="WP_341407170.1">
    <property type="nucleotide sequence ID" value="NZ_JBBUKT010000011.1"/>
</dbReference>
<keyword evidence="5" id="KW-1185">Reference proteome</keyword>
<dbReference type="PROSITE" id="PS51352">
    <property type="entry name" value="THIOREDOXIN_2"/>
    <property type="match status" value="1"/>
</dbReference>
<dbReference type="PANTHER" id="PTHR15337:SF11">
    <property type="entry name" value="THIOREDOXIN DOMAIN-CONTAINING PROTEIN"/>
    <property type="match status" value="1"/>
</dbReference>
<dbReference type="Gene3D" id="3.40.30.10">
    <property type="entry name" value="Glutaredoxin"/>
    <property type="match status" value="1"/>
</dbReference>
<name>A0ABU9B0H1_9BACT</name>
<dbReference type="SUPFAM" id="SSF52833">
    <property type="entry name" value="Thioredoxin-like"/>
    <property type="match status" value="1"/>
</dbReference>
<proteinExistence type="predicted"/>
<dbReference type="PANTHER" id="PTHR15337">
    <property type="entry name" value="ANTERIOR GRADIENT PROTEIN-RELATED"/>
    <property type="match status" value="1"/>
</dbReference>
<comment type="caution">
    <text evidence="4">The sequence shown here is derived from an EMBL/GenBank/DDBJ whole genome shotgun (WGS) entry which is preliminary data.</text>
</comment>
<reference evidence="4 5" key="1">
    <citation type="submission" date="2024-04" db="EMBL/GenBank/DDBJ databases">
        <title>Luteolibacter sp. isolated from soil.</title>
        <authorList>
            <person name="An J."/>
        </authorList>
    </citation>
    <scope>NUCLEOTIDE SEQUENCE [LARGE SCALE GENOMIC DNA]</scope>
    <source>
        <strain evidence="4 5">Y139</strain>
    </source>
</reference>
<dbReference type="InterPro" id="IPR036249">
    <property type="entry name" value="Thioredoxin-like_sf"/>
</dbReference>
<dbReference type="Proteomes" id="UP001371305">
    <property type="component" value="Unassembled WGS sequence"/>
</dbReference>
<feature type="chain" id="PRO_5046395199" evidence="2">
    <location>
        <begin position="18"/>
        <end position="312"/>
    </location>
</feature>
<evidence type="ECO:0000259" key="3">
    <source>
        <dbReference type="PROSITE" id="PS51352"/>
    </source>
</evidence>
<dbReference type="Pfam" id="PF13899">
    <property type="entry name" value="Thioredoxin_7"/>
    <property type="match status" value="1"/>
</dbReference>
<dbReference type="InterPro" id="IPR051099">
    <property type="entry name" value="AGR/TXD"/>
</dbReference>
<keyword evidence="1 2" id="KW-0732">Signal</keyword>
<gene>
    <name evidence="4" type="ORF">WKV53_23025</name>
</gene>
<evidence type="ECO:0000256" key="2">
    <source>
        <dbReference type="SAM" id="SignalP"/>
    </source>
</evidence>
<feature type="signal peptide" evidence="2">
    <location>
        <begin position="1"/>
        <end position="17"/>
    </location>
</feature>
<dbReference type="EMBL" id="JBBUKT010000011">
    <property type="protein sequence ID" value="MEK7953406.1"/>
    <property type="molecule type" value="Genomic_DNA"/>
</dbReference>
<sequence>MTRTLSLFALLLLPLSAATWNSDFDAALKEAKASSKTVLIDFTGSDWCAWCIKLHKEVFDQPEFEAAAKDKFVLVELDYPKDKALLTEAVAKQNEALLKRYPIKGYPTILLCDGEGRPFAATAYQEGGPAKYLPHLDELLAKRGARDKAFTEAGTKDGVEKAKVLIAALEGLQLDPAMIASNYAEIAEQIKKADPQDETGFAKNEGAQARFSEFMAKLGESRQAKNLDGEIKAAEEALADPKITGEIRQQVFGHHAASFAYAKKFDEAIAVLNRAISEAPDGTRTVELQNFRTMLERMKSGLPPEAQPAKAE</sequence>
<feature type="domain" description="Thioredoxin" evidence="3">
    <location>
        <begin position="9"/>
        <end position="141"/>
    </location>
</feature>